<dbReference type="EMBL" id="QPFP01000069">
    <property type="protein sequence ID" value="TEB24173.1"/>
    <property type="molecule type" value="Genomic_DNA"/>
</dbReference>
<proteinExistence type="predicted"/>
<organism evidence="1 2">
    <name type="scientific">Coprinellus micaceus</name>
    <name type="common">Glistening ink-cap mushroom</name>
    <name type="synonym">Coprinus micaceus</name>
    <dbReference type="NCBI Taxonomy" id="71717"/>
    <lineage>
        <taxon>Eukaryota</taxon>
        <taxon>Fungi</taxon>
        <taxon>Dikarya</taxon>
        <taxon>Basidiomycota</taxon>
        <taxon>Agaricomycotina</taxon>
        <taxon>Agaricomycetes</taxon>
        <taxon>Agaricomycetidae</taxon>
        <taxon>Agaricales</taxon>
        <taxon>Agaricineae</taxon>
        <taxon>Psathyrellaceae</taxon>
        <taxon>Coprinellus</taxon>
    </lineage>
</organism>
<name>A0A4Y7SQM8_COPMI</name>
<accession>A0A4Y7SQM8</accession>
<evidence type="ECO:0000313" key="1">
    <source>
        <dbReference type="EMBL" id="TEB24173.1"/>
    </source>
</evidence>
<dbReference type="Proteomes" id="UP000298030">
    <property type="component" value="Unassembled WGS sequence"/>
</dbReference>
<evidence type="ECO:0000313" key="2">
    <source>
        <dbReference type="Proteomes" id="UP000298030"/>
    </source>
</evidence>
<dbReference type="OrthoDB" id="3067340at2759"/>
<keyword evidence="2" id="KW-1185">Reference proteome</keyword>
<sequence length="210" mass="23031">MSQSQPFDLTPEASALLSLPDNFRIAIIKTLSLTDVKKLTRIGSRSLRRLAGRALKDQVNDLFRSSSLDPEATFQMMDNTDTVLSGSGPLKIITQGDWHNNDLDFYTGKSSSDPVIQFFQQQGFQVVTIVDLEYGPDLTPSSQNGLSPANSVQERVGGNYCIDKVFTLEHSVLKNKLNLIESASESPLAPIAFFHSTLVMNFISADGVDS</sequence>
<gene>
    <name evidence="1" type="ORF">FA13DRAFT_1797384</name>
</gene>
<reference evidence="1 2" key="1">
    <citation type="journal article" date="2019" name="Nat. Ecol. Evol.">
        <title>Megaphylogeny resolves global patterns of mushroom evolution.</title>
        <authorList>
            <person name="Varga T."/>
            <person name="Krizsan K."/>
            <person name="Foldi C."/>
            <person name="Dima B."/>
            <person name="Sanchez-Garcia M."/>
            <person name="Sanchez-Ramirez S."/>
            <person name="Szollosi G.J."/>
            <person name="Szarkandi J.G."/>
            <person name="Papp V."/>
            <person name="Albert L."/>
            <person name="Andreopoulos W."/>
            <person name="Angelini C."/>
            <person name="Antonin V."/>
            <person name="Barry K.W."/>
            <person name="Bougher N.L."/>
            <person name="Buchanan P."/>
            <person name="Buyck B."/>
            <person name="Bense V."/>
            <person name="Catcheside P."/>
            <person name="Chovatia M."/>
            <person name="Cooper J."/>
            <person name="Damon W."/>
            <person name="Desjardin D."/>
            <person name="Finy P."/>
            <person name="Geml J."/>
            <person name="Haridas S."/>
            <person name="Hughes K."/>
            <person name="Justo A."/>
            <person name="Karasinski D."/>
            <person name="Kautmanova I."/>
            <person name="Kiss B."/>
            <person name="Kocsube S."/>
            <person name="Kotiranta H."/>
            <person name="LaButti K.M."/>
            <person name="Lechner B.E."/>
            <person name="Liimatainen K."/>
            <person name="Lipzen A."/>
            <person name="Lukacs Z."/>
            <person name="Mihaltcheva S."/>
            <person name="Morgado L.N."/>
            <person name="Niskanen T."/>
            <person name="Noordeloos M.E."/>
            <person name="Ohm R.A."/>
            <person name="Ortiz-Santana B."/>
            <person name="Ovrebo C."/>
            <person name="Racz N."/>
            <person name="Riley R."/>
            <person name="Savchenko A."/>
            <person name="Shiryaev A."/>
            <person name="Soop K."/>
            <person name="Spirin V."/>
            <person name="Szebenyi C."/>
            <person name="Tomsovsky M."/>
            <person name="Tulloss R.E."/>
            <person name="Uehling J."/>
            <person name="Grigoriev I.V."/>
            <person name="Vagvolgyi C."/>
            <person name="Papp T."/>
            <person name="Martin F.M."/>
            <person name="Miettinen O."/>
            <person name="Hibbett D.S."/>
            <person name="Nagy L.G."/>
        </authorList>
    </citation>
    <scope>NUCLEOTIDE SEQUENCE [LARGE SCALE GENOMIC DNA]</scope>
    <source>
        <strain evidence="1 2">FP101781</strain>
    </source>
</reference>
<dbReference type="AlphaFoldDB" id="A0A4Y7SQM8"/>
<comment type="caution">
    <text evidence="1">The sequence shown here is derived from an EMBL/GenBank/DDBJ whole genome shotgun (WGS) entry which is preliminary data.</text>
</comment>
<protein>
    <submittedName>
        <fullName evidence="1">Uncharacterized protein</fullName>
    </submittedName>
</protein>